<dbReference type="CDD" id="cd24165">
    <property type="entry name" value="TfSGL-like"/>
    <property type="match status" value="1"/>
</dbReference>
<feature type="signal peptide" evidence="1">
    <location>
        <begin position="1"/>
        <end position="22"/>
    </location>
</feature>
<feature type="domain" description="Endo-beta-1,2-glucanase SGL" evidence="2">
    <location>
        <begin position="71"/>
        <end position="533"/>
    </location>
</feature>
<keyword evidence="1" id="KW-0732">Signal</keyword>
<dbReference type="Proteomes" id="UP000559027">
    <property type="component" value="Unassembled WGS sequence"/>
</dbReference>
<gene>
    <name evidence="3" type="ORF">D9756_000970</name>
</gene>
<dbReference type="OrthoDB" id="9981847at2759"/>
<dbReference type="EMBL" id="JAACJO010000001">
    <property type="protein sequence ID" value="KAF5363515.1"/>
    <property type="molecule type" value="Genomic_DNA"/>
</dbReference>
<evidence type="ECO:0000313" key="4">
    <source>
        <dbReference type="Proteomes" id="UP000559027"/>
    </source>
</evidence>
<feature type="chain" id="PRO_5034240342" description="Endo-beta-1,2-glucanase SGL domain-containing protein" evidence="1">
    <location>
        <begin position="23"/>
        <end position="535"/>
    </location>
</feature>
<keyword evidence="4" id="KW-1185">Reference proteome</keyword>
<name>A0A8H5LMX9_9AGAR</name>
<evidence type="ECO:0000259" key="2">
    <source>
        <dbReference type="Pfam" id="PF26157"/>
    </source>
</evidence>
<evidence type="ECO:0000256" key="1">
    <source>
        <dbReference type="SAM" id="SignalP"/>
    </source>
</evidence>
<dbReference type="Pfam" id="PF26157">
    <property type="entry name" value="SGL_GH162"/>
    <property type="match status" value="1"/>
</dbReference>
<dbReference type="InterPro" id="IPR058773">
    <property type="entry name" value="SGL_GH162"/>
</dbReference>
<accession>A0A8H5LMX9</accession>
<reference evidence="3 4" key="1">
    <citation type="journal article" date="2020" name="ISME J.">
        <title>Uncovering the hidden diversity of litter-decomposition mechanisms in mushroom-forming fungi.</title>
        <authorList>
            <person name="Floudas D."/>
            <person name="Bentzer J."/>
            <person name="Ahren D."/>
            <person name="Johansson T."/>
            <person name="Persson P."/>
            <person name="Tunlid A."/>
        </authorList>
    </citation>
    <scope>NUCLEOTIDE SEQUENCE [LARGE SCALE GENOMIC DNA]</scope>
    <source>
        <strain evidence="3 4">CBS 146.42</strain>
    </source>
</reference>
<dbReference type="AlphaFoldDB" id="A0A8H5LMX9"/>
<organism evidence="3 4">
    <name type="scientific">Leucocoprinus leucothites</name>
    <dbReference type="NCBI Taxonomy" id="201217"/>
    <lineage>
        <taxon>Eukaryota</taxon>
        <taxon>Fungi</taxon>
        <taxon>Dikarya</taxon>
        <taxon>Basidiomycota</taxon>
        <taxon>Agaricomycotina</taxon>
        <taxon>Agaricomycetes</taxon>
        <taxon>Agaricomycetidae</taxon>
        <taxon>Agaricales</taxon>
        <taxon>Agaricineae</taxon>
        <taxon>Agaricaceae</taxon>
        <taxon>Leucocoprinus</taxon>
    </lineage>
</organism>
<protein>
    <recommendedName>
        <fullName evidence="2">Endo-beta-1,2-glucanase SGL domain-containing protein</fullName>
    </recommendedName>
</protein>
<evidence type="ECO:0000313" key="3">
    <source>
        <dbReference type="EMBL" id="KAF5363515.1"/>
    </source>
</evidence>
<proteinExistence type="predicted"/>
<comment type="caution">
    <text evidence="3">The sequence shown here is derived from an EMBL/GenBank/DDBJ whole genome shotgun (WGS) entry which is preliminary data.</text>
</comment>
<sequence length="535" mass="60155">MSPSTRLTYIAYILSFGLRALASSPAPPCRFATQWTPEKILSSPQSFEDDVLYWEGKFHQHNVSYNAVNGMTFDGTLLDVNTGVHRVEGLHTFSAASKESLHFMMLANVIAGKPGAVRWILSGEGEDDLQDVDKARNIAFGILRKKRESYSRFNQTFPGFGGFLPWFAHTEFTPLTPTWDWNNRVPALDNGENIWGIYATIEALQGVGKKEYSDLASEWERYFDYLKTTAARVFYHGSGQICAVTSIKNQSLPVDHPEQTYNCEGLDSGGNPFINDPYEGQSFMFFLYLFGNVTQADKTALLEFKRPQLVSVDWSMPGYENITVQKGFWFSAHENWGWMQLPYTDIPFMKGLYTNMERARTCDSHAKGLPGMFASINNSTDQNGEIIGYISNAGIPEIANQTVQELDVITPYSTMNTMMVNKTVGYLWWHNMVVSKRMQNPYGSSESTRIDGTATSAFVSWDSKITTVNGILGGVTSLVRTRMRREGVYGEFIRVVTDEYKRVFTLSSRGDMQEFCLPSIGVKDTGLVDFTTCGI</sequence>